<accession>A0ABV2KCU5</accession>
<organism evidence="2 3">
    <name type="scientific">Sporosarcina psychrophila</name>
    <name type="common">Bacillus psychrophilus</name>
    <dbReference type="NCBI Taxonomy" id="1476"/>
    <lineage>
        <taxon>Bacteria</taxon>
        <taxon>Bacillati</taxon>
        <taxon>Bacillota</taxon>
        <taxon>Bacilli</taxon>
        <taxon>Bacillales</taxon>
        <taxon>Caryophanaceae</taxon>
        <taxon>Sporosarcina</taxon>
    </lineage>
</organism>
<evidence type="ECO:0000259" key="1">
    <source>
        <dbReference type="Pfam" id="PF10263"/>
    </source>
</evidence>
<comment type="caution">
    <text evidence="2">The sequence shown here is derived from an EMBL/GenBank/DDBJ whole genome shotgun (WGS) entry which is preliminary data.</text>
</comment>
<dbReference type="EMBL" id="JBEPME010000005">
    <property type="protein sequence ID" value="MET3658465.1"/>
    <property type="molecule type" value="Genomic_DNA"/>
</dbReference>
<feature type="domain" description="SprT-like" evidence="1">
    <location>
        <begin position="5"/>
        <end position="89"/>
    </location>
</feature>
<protein>
    <submittedName>
        <fullName evidence="2">SprT family Zn-dependent metalloprotease</fullName>
    </submittedName>
</protein>
<keyword evidence="2" id="KW-0645">Protease</keyword>
<reference evidence="2 3" key="1">
    <citation type="submission" date="2024-06" db="EMBL/GenBank/DDBJ databases">
        <title>Sorghum-associated microbial communities from plants grown in Nebraska, USA.</title>
        <authorList>
            <person name="Schachtman D."/>
        </authorList>
    </citation>
    <scope>NUCLEOTIDE SEQUENCE [LARGE SCALE GENOMIC DNA]</scope>
    <source>
        <strain evidence="2 3">1288</strain>
    </source>
</reference>
<keyword evidence="2" id="KW-0482">Metalloprotease</keyword>
<sequence length="161" mass="18261">MTIEELTEIASTFLRDNYAMDLDIPIVRNNRLRTVMGRFISAYRGGATRIEIAGFVIEHGDRGIIIDTLYHECIHYALFERGEPNDDGHPHFESELREHSVGSSGINRVGPYIEYTCSDCGKEAQARGRRLLRDYRDRVTFCCGASIEIVGERIYNGTEAV</sequence>
<keyword evidence="3" id="KW-1185">Reference proteome</keyword>
<dbReference type="Proteomes" id="UP001549104">
    <property type="component" value="Unassembled WGS sequence"/>
</dbReference>
<dbReference type="RefSeq" id="WP_354314097.1">
    <property type="nucleotide sequence ID" value="NZ_JBEPME010000005.1"/>
</dbReference>
<keyword evidence="2" id="KW-0378">Hydrolase</keyword>
<name>A0ABV2KCU5_SPOPS</name>
<dbReference type="GO" id="GO:0008237">
    <property type="term" value="F:metallopeptidase activity"/>
    <property type="evidence" value="ECO:0007669"/>
    <property type="project" value="UniProtKB-KW"/>
</dbReference>
<proteinExistence type="predicted"/>
<dbReference type="Pfam" id="PF10263">
    <property type="entry name" value="SprT-like"/>
    <property type="match status" value="1"/>
</dbReference>
<gene>
    <name evidence="2" type="ORF">ABIC55_003582</name>
</gene>
<dbReference type="InterPro" id="IPR006640">
    <property type="entry name" value="SprT-like_domain"/>
</dbReference>
<evidence type="ECO:0000313" key="3">
    <source>
        <dbReference type="Proteomes" id="UP001549104"/>
    </source>
</evidence>
<evidence type="ECO:0000313" key="2">
    <source>
        <dbReference type="EMBL" id="MET3658465.1"/>
    </source>
</evidence>